<reference evidence="10" key="3">
    <citation type="submission" date="2015-04" db="UniProtKB">
        <authorList>
            <consortium name="EnsemblPlants"/>
        </authorList>
    </citation>
    <scope>IDENTIFICATION</scope>
    <source>
        <strain evidence="10">cv. Jemalong A17</strain>
    </source>
</reference>
<name>G7ZX68_MEDTR</name>
<evidence type="ECO:0000313" key="8">
    <source>
        <dbReference type="EMBL" id="KEH29587.1"/>
    </source>
</evidence>
<organism evidence="8 11">
    <name type="scientific">Medicago truncatula</name>
    <name type="common">Barrel medic</name>
    <name type="synonym">Medicago tribuloides</name>
    <dbReference type="NCBI Taxonomy" id="3880"/>
    <lineage>
        <taxon>Eukaryota</taxon>
        <taxon>Viridiplantae</taxon>
        <taxon>Streptophyta</taxon>
        <taxon>Embryophyta</taxon>
        <taxon>Tracheophyta</taxon>
        <taxon>Spermatophyta</taxon>
        <taxon>Magnoliopsida</taxon>
        <taxon>eudicotyledons</taxon>
        <taxon>Gunneridae</taxon>
        <taxon>Pentapetalae</taxon>
        <taxon>rosids</taxon>
        <taxon>fabids</taxon>
        <taxon>Fabales</taxon>
        <taxon>Fabaceae</taxon>
        <taxon>Papilionoideae</taxon>
        <taxon>50 kb inversion clade</taxon>
        <taxon>NPAAA clade</taxon>
        <taxon>Hologalegina</taxon>
        <taxon>IRL clade</taxon>
        <taxon>Trifolieae</taxon>
        <taxon>Medicago</taxon>
    </lineage>
</organism>
<reference evidence="8 11" key="1">
    <citation type="journal article" date="2011" name="Nature">
        <title>The Medicago genome provides insight into the evolution of rhizobial symbioses.</title>
        <authorList>
            <person name="Young N.D."/>
            <person name="Debelle F."/>
            <person name="Oldroyd G.E."/>
            <person name="Geurts R."/>
            <person name="Cannon S.B."/>
            <person name="Udvardi M.K."/>
            <person name="Benedito V.A."/>
            <person name="Mayer K.F."/>
            <person name="Gouzy J."/>
            <person name="Schoof H."/>
            <person name="Van de Peer Y."/>
            <person name="Proost S."/>
            <person name="Cook D.R."/>
            <person name="Meyers B.C."/>
            <person name="Spannagl M."/>
            <person name="Cheung F."/>
            <person name="De Mita S."/>
            <person name="Krishnakumar V."/>
            <person name="Gundlach H."/>
            <person name="Zhou S."/>
            <person name="Mudge J."/>
            <person name="Bharti A.K."/>
            <person name="Murray J.D."/>
            <person name="Naoumkina M.A."/>
            <person name="Rosen B."/>
            <person name="Silverstein K.A."/>
            <person name="Tang H."/>
            <person name="Rombauts S."/>
            <person name="Zhao P.X."/>
            <person name="Zhou P."/>
            <person name="Barbe V."/>
            <person name="Bardou P."/>
            <person name="Bechner M."/>
            <person name="Bellec A."/>
            <person name="Berger A."/>
            <person name="Berges H."/>
            <person name="Bidwell S."/>
            <person name="Bisseling T."/>
            <person name="Choisne N."/>
            <person name="Couloux A."/>
            <person name="Denny R."/>
            <person name="Deshpande S."/>
            <person name="Dai X."/>
            <person name="Doyle J.J."/>
            <person name="Dudez A.M."/>
            <person name="Farmer A.D."/>
            <person name="Fouteau S."/>
            <person name="Franken C."/>
            <person name="Gibelin C."/>
            <person name="Gish J."/>
            <person name="Goldstein S."/>
            <person name="Gonzalez A.J."/>
            <person name="Green P.J."/>
            <person name="Hallab A."/>
            <person name="Hartog M."/>
            <person name="Hua A."/>
            <person name="Humphray S.J."/>
            <person name="Jeong D.H."/>
            <person name="Jing Y."/>
            <person name="Jocker A."/>
            <person name="Kenton S.M."/>
            <person name="Kim D.J."/>
            <person name="Klee K."/>
            <person name="Lai H."/>
            <person name="Lang C."/>
            <person name="Lin S."/>
            <person name="Macmil S.L."/>
            <person name="Magdelenat G."/>
            <person name="Matthews L."/>
            <person name="McCorrison J."/>
            <person name="Monaghan E.L."/>
            <person name="Mun J.H."/>
            <person name="Najar F.Z."/>
            <person name="Nicholson C."/>
            <person name="Noirot C."/>
            <person name="O'Bleness M."/>
            <person name="Paule C.R."/>
            <person name="Poulain J."/>
            <person name="Prion F."/>
            <person name="Qin B."/>
            <person name="Qu C."/>
            <person name="Retzel E.F."/>
            <person name="Riddle C."/>
            <person name="Sallet E."/>
            <person name="Samain S."/>
            <person name="Samson N."/>
            <person name="Sanders I."/>
            <person name="Saurat O."/>
            <person name="Scarpelli C."/>
            <person name="Schiex T."/>
            <person name="Segurens B."/>
            <person name="Severin A.J."/>
            <person name="Sherrier D.J."/>
            <person name="Shi R."/>
            <person name="Sims S."/>
            <person name="Singer S.R."/>
            <person name="Sinharoy S."/>
            <person name="Sterck L."/>
            <person name="Viollet A."/>
            <person name="Wang B.B."/>
            <person name="Wang K."/>
            <person name="Wang M."/>
            <person name="Wang X."/>
            <person name="Warfsmann J."/>
            <person name="Weissenbach J."/>
            <person name="White D.D."/>
            <person name="White J.D."/>
            <person name="Wiley G.B."/>
            <person name="Wincker P."/>
            <person name="Xing Y."/>
            <person name="Yang L."/>
            <person name="Yao Z."/>
            <person name="Ying F."/>
            <person name="Zhai J."/>
            <person name="Zhou L."/>
            <person name="Zuber A."/>
            <person name="Denarie J."/>
            <person name="Dixon R.A."/>
            <person name="May G.D."/>
            <person name="Schwartz D.C."/>
            <person name="Rogers J."/>
            <person name="Quetier F."/>
            <person name="Town C.D."/>
            <person name="Roe B.A."/>
        </authorList>
    </citation>
    <scope>NUCLEOTIDE SEQUENCE [LARGE SCALE GENOMIC DNA]</scope>
    <source>
        <strain evidence="8">A17</strain>
        <strain evidence="10 11">cv. Jemalong A17</strain>
    </source>
</reference>
<protein>
    <submittedName>
        <fullName evidence="8">Eukaryotic aspartyl protease family protein</fullName>
    </submittedName>
    <submittedName>
        <fullName evidence="9">Putative nepenthesin</fullName>
        <ecNumber evidence="9">3.4.23.12</ecNumber>
    </submittedName>
</protein>
<evidence type="ECO:0000256" key="4">
    <source>
        <dbReference type="ARBA" id="ARBA00022750"/>
    </source>
</evidence>
<accession>G7ZX68</accession>
<dbReference type="EnsemblPlants" id="KEH29587">
    <property type="protein sequence ID" value="KEH29587"/>
    <property type="gene ID" value="MTR_4g045857"/>
</dbReference>
<keyword evidence="3 6" id="KW-0732">Signal</keyword>
<feature type="signal peptide" evidence="6">
    <location>
        <begin position="1"/>
        <end position="24"/>
    </location>
</feature>
<dbReference type="OMA" id="TECVARP"/>
<reference evidence="9" key="4">
    <citation type="journal article" date="2018" name="Nat. Plants">
        <title>Whole-genome landscape of Medicago truncatula symbiotic genes.</title>
        <authorList>
            <person name="Pecrix Y."/>
            <person name="Gamas P."/>
            <person name="Carrere S."/>
        </authorList>
    </citation>
    <scope>NUCLEOTIDE SEQUENCE</scope>
    <source>
        <tissue evidence="9">Leaves</tissue>
    </source>
</reference>
<dbReference type="PaxDb" id="3880-AES83806"/>
<dbReference type="Pfam" id="PF14543">
    <property type="entry name" value="TAXi_N"/>
    <property type="match status" value="1"/>
</dbReference>
<dbReference type="AlphaFoldDB" id="G7ZX68"/>
<keyword evidence="4" id="KW-0064">Aspartyl protease</keyword>
<feature type="chain" id="PRO_5014574353" evidence="6">
    <location>
        <begin position="25"/>
        <end position="294"/>
    </location>
</feature>
<evidence type="ECO:0000259" key="7">
    <source>
        <dbReference type="PROSITE" id="PS51767"/>
    </source>
</evidence>
<dbReference type="eggNOG" id="KOG1339">
    <property type="taxonomic scope" value="Eukaryota"/>
</dbReference>
<reference evidence="8 11" key="2">
    <citation type="journal article" date="2014" name="BMC Genomics">
        <title>An improved genome release (version Mt4.0) for the model legume Medicago truncatula.</title>
        <authorList>
            <person name="Tang H."/>
            <person name="Krishnakumar V."/>
            <person name="Bidwell S."/>
            <person name="Rosen B."/>
            <person name="Chan A."/>
            <person name="Zhou S."/>
            <person name="Gentzbittel L."/>
            <person name="Childs K.L."/>
            <person name="Yandell M."/>
            <person name="Gundlach H."/>
            <person name="Mayer K.F."/>
            <person name="Schwartz D.C."/>
            <person name="Town C.D."/>
        </authorList>
    </citation>
    <scope>GENOME REANNOTATION</scope>
    <source>
        <strain evidence="8">A17</strain>
        <strain evidence="10 11">cv. Jemalong A17</strain>
    </source>
</reference>
<feature type="domain" description="Peptidase A1" evidence="7">
    <location>
        <begin position="59"/>
        <end position="294"/>
    </location>
</feature>
<dbReference type="MEROPS" id="A01.069"/>
<dbReference type="HOGENOM" id="CLU_005738_1_3_1"/>
<dbReference type="EC" id="3.4.23.12" evidence="9"/>
<evidence type="ECO:0000313" key="11">
    <source>
        <dbReference type="Proteomes" id="UP000002051"/>
    </source>
</evidence>
<gene>
    <name evidence="10" type="primary">25492051</name>
    <name evidence="8" type="ordered locus">MTR_4g045857</name>
    <name evidence="9" type="ORF">MtrunA17_Chr4g0023351</name>
</gene>
<dbReference type="Gramene" id="rna22492">
    <property type="protein sequence ID" value="RHN60228.1"/>
    <property type="gene ID" value="gene22492"/>
</dbReference>
<dbReference type="InterPro" id="IPR021109">
    <property type="entry name" value="Peptidase_aspartic_dom_sf"/>
</dbReference>
<keyword evidence="2 8" id="KW-0645">Protease</keyword>
<dbReference type="CDD" id="cd05476">
    <property type="entry name" value="pepsin_A_like_plant"/>
    <property type="match status" value="1"/>
</dbReference>
<evidence type="ECO:0000256" key="3">
    <source>
        <dbReference type="ARBA" id="ARBA00022729"/>
    </source>
</evidence>
<dbReference type="Proteomes" id="UP000002051">
    <property type="component" value="Chromosome 4"/>
</dbReference>
<proteinExistence type="inferred from homology"/>
<evidence type="ECO:0000256" key="6">
    <source>
        <dbReference type="SAM" id="SignalP"/>
    </source>
</evidence>
<dbReference type="GO" id="GO:0004190">
    <property type="term" value="F:aspartic-type endopeptidase activity"/>
    <property type="evidence" value="ECO:0000318"/>
    <property type="project" value="GO_Central"/>
</dbReference>
<evidence type="ECO:0000313" key="10">
    <source>
        <dbReference type="EnsemblPlants" id="KEH29587"/>
    </source>
</evidence>
<dbReference type="InterPro" id="IPR051708">
    <property type="entry name" value="Plant_Aspart_Prot_A1"/>
</dbReference>
<dbReference type="PANTHER" id="PTHR47967:SF39">
    <property type="entry name" value="ASPARTYL PROTEASE FAMILY PROTEIN, PUTATIVE-RELATED"/>
    <property type="match status" value="1"/>
</dbReference>
<dbReference type="Gene3D" id="2.40.70.10">
    <property type="entry name" value="Acid Proteases"/>
    <property type="match status" value="2"/>
</dbReference>
<dbReference type="InterPro" id="IPR034161">
    <property type="entry name" value="Pepsin-like_plant"/>
</dbReference>
<dbReference type="GO" id="GO:0006508">
    <property type="term" value="P:proteolysis"/>
    <property type="evidence" value="ECO:0007669"/>
    <property type="project" value="UniProtKB-KW"/>
</dbReference>
<dbReference type="GO" id="GO:0005576">
    <property type="term" value="C:extracellular region"/>
    <property type="evidence" value="ECO:0000318"/>
    <property type="project" value="GO_Central"/>
</dbReference>
<dbReference type="EMBL" id="CM001220">
    <property type="protein sequence ID" value="KEH29587.1"/>
    <property type="molecule type" value="Genomic_DNA"/>
</dbReference>
<evidence type="ECO:0000256" key="2">
    <source>
        <dbReference type="ARBA" id="ARBA00022670"/>
    </source>
</evidence>
<evidence type="ECO:0000313" key="9">
    <source>
        <dbReference type="EMBL" id="RHN60228.1"/>
    </source>
</evidence>
<dbReference type="PROSITE" id="PS51767">
    <property type="entry name" value="PEPTIDASE_A1"/>
    <property type="match status" value="1"/>
</dbReference>
<keyword evidence="5 9" id="KW-0378">Hydrolase</keyword>
<evidence type="ECO:0000256" key="1">
    <source>
        <dbReference type="ARBA" id="ARBA00007447"/>
    </source>
</evidence>
<dbReference type="FunFam" id="2.40.70.10:FF:000016">
    <property type="entry name" value="Probable aspartic protease At2g35615"/>
    <property type="match status" value="1"/>
</dbReference>
<dbReference type="InterPro" id="IPR032861">
    <property type="entry name" value="TAXi_N"/>
</dbReference>
<dbReference type="EMBL" id="PSQE01000004">
    <property type="protein sequence ID" value="RHN60228.1"/>
    <property type="molecule type" value="Genomic_DNA"/>
</dbReference>
<sequence>MTYPRKIHLISILLFVFIFPHIEAHNGGFTGKLIPRNSSKDFFNRNTIQSPVSANHYDYLMELSIGTPPVKIYAQADTGSDLIWLQCIPCTNCYKQLNPMFDSQSSSTFSNIACGSESCSKLYSTSCSPDQINCKYNYSYVDGSETQGVLAQETLTLTSTTGEPVAFKGVIFGCGHNNNGAFNDKEMGIIGLGRGPLSLVSQIGSSLGGNMFSQCLVPFNTNPSISSPMSFGKGSEVLGNGVVSTPLVSKTTYQSFYFVTLLGISVEDINLPFNAGSSLEPAAKGNVIPQIWPV</sequence>
<comment type="similarity">
    <text evidence="1">Belongs to the peptidase A1 family.</text>
</comment>
<dbReference type="SUPFAM" id="SSF50630">
    <property type="entry name" value="Acid proteases"/>
    <property type="match status" value="1"/>
</dbReference>
<dbReference type="InterPro" id="IPR033121">
    <property type="entry name" value="PEPTIDASE_A1"/>
</dbReference>
<dbReference type="Proteomes" id="UP000265566">
    <property type="component" value="Chromosome 4"/>
</dbReference>
<keyword evidence="11" id="KW-1185">Reference proteome</keyword>
<evidence type="ECO:0000256" key="5">
    <source>
        <dbReference type="ARBA" id="ARBA00022801"/>
    </source>
</evidence>
<dbReference type="PANTHER" id="PTHR47967">
    <property type="entry name" value="OS07G0603500 PROTEIN-RELATED"/>
    <property type="match status" value="1"/>
</dbReference>